<keyword evidence="1" id="KW-0032">Aminotransferase</keyword>
<keyword evidence="1" id="KW-0808">Transferase</keyword>
<name>K1UD46_9ZZZZ</name>
<dbReference type="SUPFAM" id="SSF53383">
    <property type="entry name" value="PLP-dependent transferases"/>
    <property type="match status" value="1"/>
</dbReference>
<protein>
    <submittedName>
        <fullName evidence="1">Aminotransferase/archaeal aspartate aminotransferase</fullName>
    </submittedName>
</protein>
<dbReference type="InterPro" id="IPR015422">
    <property type="entry name" value="PyrdxlP-dep_Trfase_small"/>
</dbReference>
<reference evidence="1" key="1">
    <citation type="journal article" date="2013" name="Environ. Microbiol.">
        <title>Microbiota from the distal guts of lean and obese adolescents exhibit partial functional redundancy besides clear differences in community structure.</title>
        <authorList>
            <person name="Ferrer M."/>
            <person name="Ruiz A."/>
            <person name="Lanza F."/>
            <person name="Haange S.B."/>
            <person name="Oberbach A."/>
            <person name="Till H."/>
            <person name="Bargiela R."/>
            <person name="Campoy C."/>
            <person name="Segura M.T."/>
            <person name="Richter M."/>
            <person name="von Bergen M."/>
            <person name="Seifert J."/>
            <person name="Suarez A."/>
        </authorList>
    </citation>
    <scope>NUCLEOTIDE SEQUENCE</scope>
</reference>
<sequence length="50" mass="5620">LKDEYGIWICPNGGEMKETIFRVGHIGALTKEDNSTLVNAFKDLQKRGLL</sequence>
<proteinExistence type="predicted"/>
<organism evidence="1">
    <name type="scientific">human gut metagenome</name>
    <dbReference type="NCBI Taxonomy" id="408170"/>
    <lineage>
        <taxon>unclassified sequences</taxon>
        <taxon>metagenomes</taxon>
        <taxon>organismal metagenomes</taxon>
    </lineage>
</organism>
<comment type="caution">
    <text evidence="1">The sequence shown here is derived from an EMBL/GenBank/DDBJ whole genome shotgun (WGS) entry which is preliminary data.</text>
</comment>
<accession>K1UD46</accession>
<dbReference type="Gene3D" id="3.90.1150.10">
    <property type="entry name" value="Aspartate Aminotransferase, domain 1"/>
    <property type="match status" value="1"/>
</dbReference>
<dbReference type="InterPro" id="IPR015424">
    <property type="entry name" value="PyrdxlP-dep_Trfase"/>
</dbReference>
<gene>
    <name evidence="1" type="ORF">LEA_01809</name>
</gene>
<evidence type="ECO:0000313" key="1">
    <source>
        <dbReference type="EMBL" id="EKC80038.1"/>
    </source>
</evidence>
<feature type="non-terminal residue" evidence="1">
    <location>
        <position position="1"/>
    </location>
</feature>
<dbReference type="EMBL" id="AJWY01001263">
    <property type="protein sequence ID" value="EKC80038.1"/>
    <property type="molecule type" value="Genomic_DNA"/>
</dbReference>
<dbReference type="GO" id="GO:0008483">
    <property type="term" value="F:transaminase activity"/>
    <property type="evidence" value="ECO:0007669"/>
    <property type="project" value="UniProtKB-KW"/>
</dbReference>
<dbReference type="AlphaFoldDB" id="K1UD46"/>